<comment type="subcellular location">
    <subcellularLocation>
        <location evidence="1">Cell membrane</location>
        <topology evidence="1">Multi-pass membrane protein</topology>
    </subcellularLocation>
</comment>
<dbReference type="CDD" id="cd17353">
    <property type="entry name" value="MFS_OFA_like"/>
    <property type="match status" value="1"/>
</dbReference>
<dbReference type="InterPro" id="IPR036259">
    <property type="entry name" value="MFS_trans_sf"/>
</dbReference>
<dbReference type="Gene3D" id="1.20.1250.20">
    <property type="entry name" value="MFS general substrate transporter like domains"/>
    <property type="match status" value="2"/>
</dbReference>
<evidence type="ECO:0000313" key="9">
    <source>
        <dbReference type="Proteomes" id="UP000663937"/>
    </source>
</evidence>
<dbReference type="Pfam" id="PF07690">
    <property type="entry name" value="MFS_1"/>
    <property type="match status" value="1"/>
</dbReference>
<dbReference type="GO" id="GO:0022857">
    <property type="term" value="F:transmembrane transporter activity"/>
    <property type="evidence" value="ECO:0007669"/>
    <property type="project" value="InterPro"/>
</dbReference>
<feature type="transmembrane region" description="Helical" evidence="6">
    <location>
        <begin position="12"/>
        <end position="36"/>
    </location>
</feature>
<dbReference type="InterPro" id="IPR020846">
    <property type="entry name" value="MFS_dom"/>
</dbReference>
<name>A0A8A4ZFN5_9MICO</name>
<feature type="transmembrane region" description="Helical" evidence="6">
    <location>
        <begin position="288"/>
        <end position="306"/>
    </location>
</feature>
<protein>
    <submittedName>
        <fullName evidence="8">OFA family MFS transporter</fullName>
    </submittedName>
</protein>
<dbReference type="PROSITE" id="PS50850">
    <property type="entry name" value="MFS"/>
    <property type="match status" value="1"/>
</dbReference>
<keyword evidence="2" id="KW-0813">Transport</keyword>
<evidence type="ECO:0000256" key="3">
    <source>
        <dbReference type="ARBA" id="ARBA00022692"/>
    </source>
</evidence>
<feature type="transmembrane region" description="Helical" evidence="6">
    <location>
        <begin position="376"/>
        <end position="400"/>
    </location>
</feature>
<feature type="transmembrane region" description="Helical" evidence="6">
    <location>
        <begin position="166"/>
        <end position="187"/>
    </location>
</feature>
<dbReference type="KEGG" id="psic:J4E96_03545"/>
<feature type="transmembrane region" description="Helical" evidence="6">
    <location>
        <begin position="104"/>
        <end position="125"/>
    </location>
</feature>
<dbReference type="GO" id="GO:0005886">
    <property type="term" value="C:plasma membrane"/>
    <property type="evidence" value="ECO:0007669"/>
    <property type="project" value="UniProtKB-SubCell"/>
</dbReference>
<dbReference type="PANTHER" id="PTHR43385:SF1">
    <property type="entry name" value="RIBOFLAVIN TRANSPORTER RIBJ"/>
    <property type="match status" value="1"/>
</dbReference>
<evidence type="ECO:0000256" key="4">
    <source>
        <dbReference type="ARBA" id="ARBA00022989"/>
    </source>
</evidence>
<organism evidence="8 9">
    <name type="scientific">Pengzhenrongella sicca</name>
    <dbReference type="NCBI Taxonomy" id="2819238"/>
    <lineage>
        <taxon>Bacteria</taxon>
        <taxon>Bacillati</taxon>
        <taxon>Actinomycetota</taxon>
        <taxon>Actinomycetes</taxon>
        <taxon>Micrococcales</taxon>
        <taxon>Pengzhenrongella</taxon>
    </lineage>
</organism>
<evidence type="ECO:0000256" key="2">
    <source>
        <dbReference type="ARBA" id="ARBA00022448"/>
    </source>
</evidence>
<feature type="transmembrane region" description="Helical" evidence="6">
    <location>
        <begin position="78"/>
        <end position="98"/>
    </location>
</feature>
<dbReference type="EMBL" id="CP071868">
    <property type="protein sequence ID" value="QTE30105.1"/>
    <property type="molecule type" value="Genomic_DNA"/>
</dbReference>
<evidence type="ECO:0000256" key="5">
    <source>
        <dbReference type="ARBA" id="ARBA00023136"/>
    </source>
</evidence>
<feature type="transmembrane region" description="Helical" evidence="6">
    <location>
        <begin position="249"/>
        <end position="267"/>
    </location>
</feature>
<evidence type="ECO:0000256" key="1">
    <source>
        <dbReference type="ARBA" id="ARBA00004651"/>
    </source>
</evidence>
<keyword evidence="5 6" id="KW-0472">Membrane</keyword>
<dbReference type="InterPro" id="IPR052983">
    <property type="entry name" value="MFS_Riboflavin_Transporter"/>
</dbReference>
<accession>A0A8A4ZFN5</accession>
<gene>
    <name evidence="8" type="ORF">J4E96_03545</name>
</gene>
<dbReference type="PANTHER" id="PTHR43385">
    <property type="entry name" value="RIBOFLAVIN TRANSPORTER RIBJ"/>
    <property type="match status" value="1"/>
</dbReference>
<dbReference type="SUPFAM" id="SSF103473">
    <property type="entry name" value="MFS general substrate transporter"/>
    <property type="match status" value="1"/>
</dbReference>
<proteinExistence type="predicted"/>
<feature type="transmembrane region" description="Helical" evidence="6">
    <location>
        <begin position="312"/>
        <end position="335"/>
    </location>
</feature>
<evidence type="ECO:0000313" key="8">
    <source>
        <dbReference type="EMBL" id="QTE30105.1"/>
    </source>
</evidence>
<feature type="domain" description="Major facilitator superfamily (MFS) profile" evidence="7">
    <location>
        <begin position="13"/>
        <end position="402"/>
    </location>
</feature>
<feature type="transmembrane region" description="Helical" evidence="6">
    <location>
        <begin position="48"/>
        <end position="71"/>
    </location>
</feature>
<dbReference type="RefSeq" id="WP_227424421.1">
    <property type="nucleotide sequence ID" value="NZ_CP071868.1"/>
</dbReference>
<reference evidence="8" key="1">
    <citation type="submission" date="2021-03" db="EMBL/GenBank/DDBJ databases">
        <title>Pengzhenrongella sicca gen. nov., sp. nov., a new member of suborder Micrococcineae isolated from High-Arctic tundra soil.</title>
        <authorList>
            <person name="Peng F."/>
        </authorList>
    </citation>
    <scope>NUCLEOTIDE SEQUENCE</scope>
    <source>
        <strain evidence="8">LRZ-2</strain>
    </source>
</reference>
<dbReference type="AlphaFoldDB" id="A0A8A4ZFN5"/>
<feature type="transmembrane region" description="Helical" evidence="6">
    <location>
        <begin position="347"/>
        <end position="370"/>
    </location>
</feature>
<dbReference type="InterPro" id="IPR011701">
    <property type="entry name" value="MFS"/>
</dbReference>
<dbReference type="Proteomes" id="UP000663937">
    <property type="component" value="Chromosome"/>
</dbReference>
<keyword evidence="4 6" id="KW-1133">Transmembrane helix</keyword>
<keyword evidence="3 6" id="KW-0812">Transmembrane</keyword>
<evidence type="ECO:0000259" key="7">
    <source>
        <dbReference type="PROSITE" id="PS50850"/>
    </source>
</evidence>
<keyword evidence="9" id="KW-1185">Reference proteome</keyword>
<feature type="transmembrane region" description="Helical" evidence="6">
    <location>
        <begin position="137"/>
        <end position="160"/>
    </location>
</feature>
<evidence type="ECO:0000256" key="6">
    <source>
        <dbReference type="SAM" id="Phobius"/>
    </source>
</evidence>
<sequence>MATTAAPTINRWAVLWGSVAILMCTGAIYAFSVFAGPLAAEHGWTMPAVMLAFGINGAISPIPMILGGYIVDRGGARYSILAGGLLFAAGFILAGLATTTTQLYLTYGIVAGIGQGLAYSGCLSNTLKFFPDRRGQAAGLITGGMGMAAVVAAPVASWLIREHGIGTAFVAMGSVYAVVVVIGSLFVRVAPVGYAPAGWTPPTGAGPAVAVPFTGMLRTSTFYFILVLLALGAFSGLMIAANASGIGQGMFGLTAATAALFVSAYAASNMLGRVVWGAVSDRIGYLNALKLIYAVVAASMLVLVTVSSVAGFAVGIVGLGLCFGGVMGVFPALVMKSFGPRFQGINYGIVFSAYAVTAYFAPSFAARIGAAHDGDFTTAFVIAIGLALAGLVVAFVFTAVQRAQVAAQAAQAADGQAPVVAGTRA</sequence>
<feature type="transmembrane region" description="Helical" evidence="6">
    <location>
        <begin position="222"/>
        <end position="243"/>
    </location>
</feature>